<feature type="binding site" evidence="8">
    <location>
        <position position="33"/>
    </location>
    <ligand>
        <name>Mn(2+)</name>
        <dbReference type="ChEBI" id="CHEBI:29035"/>
        <label>1</label>
    </ligand>
</feature>
<keyword evidence="3 8" id="KW-0479">Metal-binding</keyword>
<feature type="binding site" evidence="9">
    <location>
        <begin position="166"/>
        <end position="168"/>
    </location>
    <ligand>
        <name>substrate</name>
    </ligand>
</feature>
<evidence type="ECO:0000313" key="11">
    <source>
        <dbReference type="Proteomes" id="UP000028725"/>
    </source>
</evidence>
<dbReference type="GO" id="GO:0042132">
    <property type="term" value="F:fructose 1,6-bisphosphate 1-phosphatase activity"/>
    <property type="evidence" value="ECO:0007669"/>
    <property type="project" value="UniProtKB-EC"/>
</dbReference>
<evidence type="ECO:0000256" key="9">
    <source>
        <dbReference type="PIRSR" id="PIRSR004532-2"/>
    </source>
</evidence>
<dbReference type="OrthoDB" id="9779353at2"/>
<dbReference type="EMBL" id="JMCB01000004">
    <property type="protein sequence ID" value="KFE69327.1"/>
    <property type="molecule type" value="Genomic_DNA"/>
</dbReference>
<organism evidence="10 11">
    <name type="scientific">Hyalangium minutum</name>
    <dbReference type="NCBI Taxonomy" id="394096"/>
    <lineage>
        <taxon>Bacteria</taxon>
        <taxon>Pseudomonadati</taxon>
        <taxon>Myxococcota</taxon>
        <taxon>Myxococcia</taxon>
        <taxon>Myxococcales</taxon>
        <taxon>Cystobacterineae</taxon>
        <taxon>Archangiaceae</taxon>
        <taxon>Hyalangium</taxon>
    </lineage>
</organism>
<dbReference type="AlphaFoldDB" id="A0A085WNR4"/>
<dbReference type="GO" id="GO:0006071">
    <property type="term" value="P:glycerol metabolic process"/>
    <property type="evidence" value="ECO:0007669"/>
    <property type="project" value="InterPro"/>
</dbReference>
<evidence type="ECO:0000256" key="7">
    <source>
        <dbReference type="PIRNR" id="PIRNR004532"/>
    </source>
</evidence>
<dbReference type="Gene3D" id="3.40.190.90">
    <property type="match status" value="1"/>
</dbReference>
<reference evidence="10 11" key="1">
    <citation type="submission" date="2014-04" db="EMBL/GenBank/DDBJ databases">
        <title>Genome assembly of Hyalangium minutum DSM 14724.</title>
        <authorList>
            <person name="Sharma G."/>
            <person name="Subramanian S."/>
        </authorList>
    </citation>
    <scope>NUCLEOTIDE SEQUENCE [LARGE SCALE GENOMIC DNA]</scope>
    <source>
        <strain evidence="10 11">DSM 14724</strain>
    </source>
</reference>
<evidence type="ECO:0000256" key="8">
    <source>
        <dbReference type="PIRSR" id="PIRSR004532-1"/>
    </source>
</evidence>
<dbReference type="Pfam" id="PF03320">
    <property type="entry name" value="FBPase_glpX"/>
    <property type="match status" value="1"/>
</dbReference>
<dbReference type="PANTHER" id="PTHR30447:SF0">
    <property type="entry name" value="FRUCTOSE-1,6-BISPHOSPHATASE 1 CLASS 2-RELATED"/>
    <property type="match status" value="1"/>
</dbReference>
<dbReference type="NCBIfam" id="TIGR00330">
    <property type="entry name" value="glpX"/>
    <property type="match status" value="1"/>
</dbReference>
<feature type="binding site" evidence="8">
    <location>
        <position position="90"/>
    </location>
    <ligand>
        <name>Mn(2+)</name>
        <dbReference type="ChEBI" id="CHEBI:29035"/>
        <label>2</label>
    </ligand>
</feature>
<dbReference type="STRING" id="394096.DB31_6302"/>
<feature type="binding site" evidence="9">
    <location>
        <begin position="188"/>
        <end position="190"/>
    </location>
    <ligand>
        <name>substrate</name>
    </ligand>
</feature>
<name>A0A085WNR4_9BACT</name>
<feature type="binding site" evidence="8">
    <location>
        <position position="215"/>
    </location>
    <ligand>
        <name>Mn(2+)</name>
        <dbReference type="ChEBI" id="CHEBI:29035"/>
        <label>2</label>
    </ligand>
</feature>
<dbReference type="GO" id="GO:0030388">
    <property type="term" value="P:fructose 1,6-bisphosphate metabolic process"/>
    <property type="evidence" value="ECO:0007669"/>
    <property type="project" value="TreeGrafter"/>
</dbReference>
<comment type="similarity">
    <text evidence="2 7">Belongs to the FBPase class 2 family.</text>
</comment>
<proteinExistence type="inferred from homology"/>
<accession>A0A085WNR4</accession>
<dbReference type="PATRIC" id="fig|394096.3.peg.2401"/>
<evidence type="ECO:0000256" key="1">
    <source>
        <dbReference type="ARBA" id="ARBA00001273"/>
    </source>
</evidence>
<dbReference type="FunFam" id="3.40.190.90:FF:000001">
    <property type="entry name" value="Fructose-1,6-bisphosphatase"/>
    <property type="match status" value="1"/>
</dbReference>
<comment type="caution">
    <text evidence="10">The sequence shown here is derived from an EMBL/GenBank/DDBJ whole genome shotgun (WGS) entry which is preliminary data.</text>
</comment>
<comment type="cofactor">
    <cofactor evidence="8">
        <name>Mn(2+)</name>
        <dbReference type="ChEBI" id="CHEBI:29035"/>
    </cofactor>
</comment>
<dbReference type="GO" id="GO:0005829">
    <property type="term" value="C:cytosol"/>
    <property type="evidence" value="ECO:0007669"/>
    <property type="project" value="TreeGrafter"/>
</dbReference>
<keyword evidence="4" id="KW-0378">Hydrolase</keyword>
<comment type="catalytic activity">
    <reaction evidence="1">
        <text>beta-D-fructose 1,6-bisphosphate + H2O = beta-D-fructose 6-phosphate + phosphate</text>
        <dbReference type="Rhea" id="RHEA:11064"/>
        <dbReference type="ChEBI" id="CHEBI:15377"/>
        <dbReference type="ChEBI" id="CHEBI:32966"/>
        <dbReference type="ChEBI" id="CHEBI:43474"/>
        <dbReference type="ChEBI" id="CHEBI:57634"/>
        <dbReference type="EC" id="3.1.3.11"/>
    </reaction>
</comment>
<gene>
    <name evidence="10" type="ORF">DB31_6302</name>
</gene>
<evidence type="ECO:0000256" key="4">
    <source>
        <dbReference type="ARBA" id="ARBA00022801"/>
    </source>
</evidence>
<keyword evidence="5 8" id="KW-0464">Manganese</keyword>
<dbReference type="GO" id="GO:0046872">
    <property type="term" value="F:metal ion binding"/>
    <property type="evidence" value="ECO:0007669"/>
    <property type="project" value="UniProtKB-KW"/>
</dbReference>
<evidence type="ECO:0000256" key="2">
    <source>
        <dbReference type="ARBA" id="ARBA00008989"/>
    </source>
</evidence>
<dbReference type="RefSeq" id="WP_044186456.1">
    <property type="nucleotide sequence ID" value="NZ_JMCB01000004.1"/>
</dbReference>
<feature type="binding site" evidence="9">
    <location>
        <position position="121"/>
    </location>
    <ligand>
        <name>substrate</name>
    </ligand>
</feature>
<dbReference type="InterPro" id="IPR004464">
    <property type="entry name" value="FBPase_class-2/SBPase"/>
</dbReference>
<dbReference type="SUPFAM" id="SSF56655">
    <property type="entry name" value="Carbohydrate phosphatase"/>
    <property type="match status" value="1"/>
</dbReference>
<evidence type="ECO:0000256" key="3">
    <source>
        <dbReference type="ARBA" id="ARBA00022723"/>
    </source>
</evidence>
<dbReference type="Proteomes" id="UP000028725">
    <property type="component" value="Unassembled WGS sequence"/>
</dbReference>
<feature type="binding site" evidence="8">
    <location>
        <position position="87"/>
    </location>
    <ligand>
        <name>Mn(2+)</name>
        <dbReference type="ChEBI" id="CHEBI:29035"/>
        <label>2</label>
    </ligand>
</feature>
<dbReference type="PANTHER" id="PTHR30447">
    <property type="entry name" value="FRUCTOSE-1,6-BISPHOSPHATASE CLASS 2"/>
    <property type="match status" value="1"/>
</dbReference>
<dbReference type="Gene3D" id="3.30.540.10">
    <property type="entry name" value="Fructose-1,6-Bisphosphatase, subunit A, domain 1"/>
    <property type="match status" value="1"/>
</dbReference>
<keyword evidence="11" id="KW-1185">Reference proteome</keyword>
<evidence type="ECO:0000256" key="5">
    <source>
        <dbReference type="ARBA" id="ARBA00023211"/>
    </source>
</evidence>
<dbReference type="PIRSF" id="PIRSF004532">
    <property type="entry name" value="GlpX"/>
    <property type="match status" value="1"/>
</dbReference>
<feature type="binding site" evidence="8">
    <location>
        <position position="57"/>
    </location>
    <ligand>
        <name>Mn(2+)</name>
        <dbReference type="ChEBI" id="CHEBI:29035"/>
        <label>1</label>
    </ligand>
</feature>
<evidence type="ECO:0000313" key="10">
    <source>
        <dbReference type="EMBL" id="KFE69327.1"/>
    </source>
</evidence>
<keyword evidence="6 7" id="KW-0119">Carbohydrate metabolism</keyword>
<protein>
    <recommendedName>
        <fullName evidence="7">Fructose-1,6-bisphosphatase</fullName>
    </recommendedName>
</protein>
<sequence>MDRNLAMEAVRVTEMAAIASARLMGRGSKNESDQAAVDAMRRAFDALFIDGTVVIGEGERDEAPMLYIGERVGRRTEGVPEVDIALDPLEGTNLAAYGRPGAISVVAMASKGNLLNAPDTYMEKIAVGPRAKGAIDLRRTPTENLRAVAERQKVYVEDLTVVILDRERHVDLIKEVRAAGARIRLIEDGDVAGAISTCFEETGVDVLMGIGGAPEGVIAAAAVRCVGGDMQGRLVPRNQGEIDRAKKMGITDITKIYAADELARGEVMFAATGVTSGDFLKGVRFFGGGCETHSVVMRSKTGTVRFVQSVHKFDKKPGYSAF</sequence>
<evidence type="ECO:0000256" key="6">
    <source>
        <dbReference type="ARBA" id="ARBA00023277"/>
    </source>
</evidence>
<feature type="binding site" evidence="9">
    <location>
        <position position="212"/>
    </location>
    <ligand>
        <name>substrate</name>
    </ligand>
</feature>
<dbReference type="CDD" id="cd01516">
    <property type="entry name" value="FBPase_glpX"/>
    <property type="match status" value="1"/>
</dbReference>
<feature type="binding site" evidence="9">
    <location>
        <begin position="90"/>
        <end position="92"/>
    </location>
    <ligand>
        <name>substrate</name>
    </ligand>
</feature>
<dbReference type="GO" id="GO:0006094">
    <property type="term" value="P:gluconeogenesis"/>
    <property type="evidence" value="ECO:0007669"/>
    <property type="project" value="InterPro"/>
</dbReference>